<dbReference type="RefSeq" id="WP_189462938.1">
    <property type="nucleotide sequence ID" value="NZ_BMXN01000004.1"/>
</dbReference>
<dbReference type="GO" id="GO:0009424">
    <property type="term" value="C:bacterial-type flagellum hook"/>
    <property type="evidence" value="ECO:0007669"/>
    <property type="project" value="TreeGrafter"/>
</dbReference>
<gene>
    <name evidence="10" type="primary">flgE</name>
    <name evidence="10" type="ORF">GCM10007157_08980</name>
</gene>
<keyword evidence="10" id="KW-0969">Cilium</keyword>
<evidence type="ECO:0000259" key="8">
    <source>
        <dbReference type="Pfam" id="PF07559"/>
    </source>
</evidence>
<organism evidence="10 11">
    <name type="scientific">Vreelandella hamiltonii</name>
    <dbReference type="NCBI Taxonomy" id="502829"/>
    <lineage>
        <taxon>Bacteria</taxon>
        <taxon>Pseudomonadati</taxon>
        <taxon>Pseudomonadota</taxon>
        <taxon>Gammaproteobacteria</taxon>
        <taxon>Oceanospirillales</taxon>
        <taxon>Halomonadaceae</taxon>
        <taxon>Vreelandella</taxon>
    </lineage>
</organism>
<dbReference type="PANTHER" id="PTHR30435:SF1">
    <property type="entry name" value="FLAGELLAR HOOK PROTEIN FLGE"/>
    <property type="match status" value="1"/>
</dbReference>
<evidence type="ECO:0000259" key="9">
    <source>
        <dbReference type="Pfam" id="PF22692"/>
    </source>
</evidence>
<dbReference type="Pfam" id="PF07559">
    <property type="entry name" value="FlgE_D2"/>
    <property type="match status" value="1"/>
</dbReference>
<comment type="similarity">
    <text evidence="2 5">Belongs to the flagella basal body rod proteins family.</text>
</comment>
<dbReference type="InterPro" id="IPR001444">
    <property type="entry name" value="Flag_bb_rod_N"/>
</dbReference>
<keyword evidence="4 5" id="KW-0975">Bacterial flagellum</keyword>
<evidence type="ECO:0000256" key="4">
    <source>
        <dbReference type="ARBA" id="ARBA00023143"/>
    </source>
</evidence>
<accession>A0A8H9LYT6</accession>
<evidence type="ECO:0000256" key="3">
    <source>
        <dbReference type="ARBA" id="ARBA00019015"/>
    </source>
</evidence>
<sequence>MSFTTAVSGINAQAERLNVAGNNIANSQTVGYKSSSVRFADVFAASQGIGVRVSDSRQDFTQGSIENTGRNLDLAVAGDGFYRLERPSGEVGYSRNGEFSLTADGFIVNAQGDRLTGYGLDQNVDQEAVRLGQSLPFPFTDVVVGGAPQALQVPADDLPARQTSEVNGIYNLDARVRPGEELVRASFRITETNGDVENLDVNYHFSNNYTVFDSLGNASQVTTYFEKINDNTWLATLAVNGQIQGESTANNVFTPQAFVLNFNSNGQLLTKADVEAAGTVAQAGSDFEALPASAIVGVTRVSEDFVFQSAGNGQTLTRTNNATTPDGGDPFITDGADVFSSSTANITIPGLQGALEEFAFAFNFAGSSQFANTSQQNELNQDGYTSGALAGITVTEDGTIVRNFTNDQSRPAGQIALASFRNNEGLEPLGNNLWAATNSSGLANLGVPGSGRFGAIQAGAVEASNVELAKELVDTIIAQRAYQANSNTISTQDELLQTIINL</sequence>
<reference evidence="11" key="1">
    <citation type="journal article" date="2019" name="Int. J. Syst. Evol. Microbiol.">
        <title>The Global Catalogue of Microorganisms (GCM) 10K type strain sequencing project: providing services to taxonomists for standard genome sequencing and annotation.</title>
        <authorList>
            <consortium name="The Broad Institute Genomics Platform"/>
            <consortium name="The Broad Institute Genome Sequencing Center for Infectious Disease"/>
            <person name="Wu L."/>
            <person name="Ma J."/>
        </authorList>
    </citation>
    <scope>NUCLEOTIDE SEQUENCE [LARGE SCALE GENOMIC DNA]</scope>
    <source>
        <strain evidence="11">KCTC 22154</strain>
    </source>
</reference>
<keyword evidence="10" id="KW-0282">Flagellum</keyword>
<dbReference type="Gene3D" id="2.60.98.20">
    <property type="entry name" value="Flagellar hook protein FlgE"/>
    <property type="match status" value="1"/>
</dbReference>
<dbReference type="EMBL" id="BMXN01000004">
    <property type="protein sequence ID" value="GGW21610.1"/>
    <property type="molecule type" value="Genomic_DNA"/>
</dbReference>
<dbReference type="AlphaFoldDB" id="A0A8H9LYT6"/>
<dbReference type="Pfam" id="PF06429">
    <property type="entry name" value="Flg_bbr_C"/>
    <property type="match status" value="1"/>
</dbReference>
<evidence type="ECO:0000256" key="5">
    <source>
        <dbReference type="RuleBase" id="RU362116"/>
    </source>
</evidence>
<dbReference type="InterPro" id="IPR053967">
    <property type="entry name" value="LlgE_F_G-like_D1"/>
</dbReference>
<comment type="function">
    <text evidence="5">A flexible structure which links the flagellar filament to the drive apparatus in the basal body.</text>
</comment>
<dbReference type="GO" id="GO:0009425">
    <property type="term" value="C:bacterial-type flagellum basal body"/>
    <property type="evidence" value="ECO:0007669"/>
    <property type="project" value="UniProtKB-SubCell"/>
</dbReference>
<name>A0A8H9LYT6_9GAMM</name>
<dbReference type="PANTHER" id="PTHR30435">
    <property type="entry name" value="FLAGELLAR PROTEIN"/>
    <property type="match status" value="1"/>
</dbReference>
<protein>
    <recommendedName>
        <fullName evidence="3 5">Flagellar hook protein FlgE</fullName>
    </recommendedName>
</protein>
<dbReference type="Proteomes" id="UP000623776">
    <property type="component" value="Unassembled WGS sequence"/>
</dbReference>
<evidence type="ECO:0000313" key="11">
    <source>
        <dbReference type="Proteomes" id="UP000623776"/>
    </source>
</evidence>
<comment type="subcellular location">
    <subcellularLocation>
        <location evidence="1 5">Bacterial flagellum basal body</location>
    </subcellularLocation>
</comment>
<evidence type="ECO:0000259" key="6">
    <source>
        <dbReference type="Pfam" id="PF00460"/>
    </source>
</evidence>
<feature type="domain" description="Flagellar basal-body/hook protein C-terminal" evidence="7">
    <location>
        <begin position="457"/>
        <end position="502"/>
    </location>
</feature>
<keyword evidence="10" id="KW-0966">Cell projection</keyword>
<dbReference type="Pfam" id="PF00460">
    <property type="entry name" value="Flg_bb_rod"/>
    <property type="match status" value="1"/>
</dbReference>
<dbReference type="InterPro" id="IPR010930">
    <property type="entry name" value="Flg_bb/hook_C_dom"/>
</dbReference>
<dbReference type="GO" id="GO:0005829">
    <property type="term" value="C:cytosol"/>
    <property type="evidence" value="ECO:0007669"/>
    <property type="project" value="TreeGrafter"/>
</dbReference>
<evidence type="ECO:0000256" key="2">
    <source>
        <dbReference type="ARBA" id="ARBA00009677"/>
    </source>
</evidence>
<dbReference type="InterPro" id="IPR037058">
    <property type="entry name" value="Falgellar_hook_FlgE_sf"/>
</dbReference>
<dbReference type="NCBIfam" id="TIGR03506">
    <property type="entry name" value="FlgEFG_subfam"/>
    <property type="match status" value="1"/>
</dbReference>
<feature type="domain" description="Flagellar basal body rod protein N-terminal" evidence="6">
    <location>
        <begin position="5"/>
        <end position="33"/>
    </location>
</feature>
<evidence type="ECO:0000256" key="1">
    <source>
        <dbReference type="ARBA" id="ARBA00004117"/>
    </source>
</evidence>
<proteinExistence type="inferred from homology"/>
<evidence type="ECO:0000313" key="10">
    <source>
        <dbReference type="EMBL" id="GGW21610.1"/>
    </source>
</evidence>
<keyword evidence="11" id="KW-1185">Reference proteome</keyword>
<dbReference type="SUPFAM" id="SSF117143">
    <property type="entry name" value="Flagellar hook protein flgE"/>
    <property type="match status" value="1"/>
</dbReference>
<dbReference type="InterPro" id="IPR011491">
    <property type="entry name" value="FlgE_D2"/>
</dbReference>
<feature type="domain" description="Flagellar hook protein FlgE D2" evidence="8">
    <location>
        <begin position="202"/>
        <end position="384"/>
    </location>
</feature>
<dbReference type="GO" id="GO:0071978">
    <property type="term" value="P:bacterial-type flagellum-dependent swarming motility"/>
    <property type="evidence" value="ECO:0007669"/>
    <property type="project" value="TreeGrafter"/>
</dbReference>
<evidence type="ECO:0000259" key="7">
    <source>
        <dbReference type="Pfam" id="PF06429"/>
    </source>
</evidence>
<dbReference type="InterPro" id="IPR037925">
    <property type="entry name" value="FlgE/F/G-like"/>
</dbReference>
<feature type="domain" description="Flagellar hook protein FlgE/F/G-like D1" evidence="9">
    <location>
        <begin position="75"/>
        <end position="126"/>
    </location>
</feature>
<dbReference type="InterPro" id="IPR020013">
    <property type="entry name" value="Flagellar_FlgE/F/G"/>
</dbReference>
<dbReference type="Pfam" id="PF22692">
    <property type="entry name" value="LlgE_F_G_D1"/>
    <property type="match status" value="1"/>
</dbReference>
<comment type="caution">
    <text evidence="10">The sequence shown here is derived from an EMBL/GenBank/DDBJ whole genome shotgun (WGS) entry which is preliminary data.</text>
</comment>